<dbReference type="Proteomes" id="UP000614996">
    <property type="component" value="Unassembled WGS sequence"/>
</dbReference>
<evidence type="ECO:0000313" key="3">
    <source>
        <dbReference type="Proteomes" id="UP000614996"/>
    </source>
</evidence>
<proteinExistence type="predicted"/>
<name>A0A8J4ABW8_9ACTN</name>
<feature type="compositionally biased region" description="Basic and acidic residues" evidence="1">
    <location>
        <begin position="101"/>
        <end position="117"/>
    </location>
</feature>
<protein>
    <submittedName>
        <fullName evidence="2">Uncharacterized protein</fullName>
    </submittedName>
</protein>
<feature type="compositionally biased region" description="Polar residues" evidence="1">
    <location>
        <begin position="1"/>
        <end position="10"/>
    </location>
</feature>
<accession>A0A8J4ABW8</accession>
<organism evidence="2 3">
    <name type="scientific">Actinocatenispora comari</name>
    <dbReference type="NCBI Taxonomy" id="2807577"/>
    <lineage>
        <taxon>Bacteria</taxon>
        <taxon>Bacillati</taxon>
        <taxon>Actinomycetota</taxon>
        <taxon>Actinomycetes</taxon>
        <taxon>Micromonosporales</taxon>
        <taxon>Micromonosporaceae</taxon>
        <taxon>Actinocatenispora</taxon>
    </lineage>
</organism>
<gene>
    <name evidence="2" type="ORF">NUM_30940</name>
</gene>
<keyword evidence="3" id="KW-1185">Reference proteome</keyword>
<dbReference type="AlphaFoldDB" id="A0A8J4ABW8"/>
<comment type="caution">
    <text evidence="2">The sequence shown here is derived from an EMBL/GenBank/DDBJ whole genome shotgun (WGS) entry which is preliminary data.</text>
</comment>
<evidence type="ECO:0000313" key="2">
    <source>
        <dbReference type="EMBL" id="GIL27840.1"/>
    </source>
</evidence>
<sequence>MAGSASSASVRGTRRRVSATVASRWRDATRSGDVADIVGSADVADVVDSGSVADVVDSGSVRAGVVGSGDVAGVVDSGDVRAGVVGRVTVSSWWGVIGSAHPDHGAGGRDEFADHRQAGKLAGQQQSAGGLRVGE</sequence>
<dbReference type="EMBL" id="BOPO01000053">
    <property type="protein sequence ID" value="GIL27840.1"/>
    <property type="molecule type" value="Genomic_DNA"/>
</dbReference>
<evidence type="ECO:0000256" key="1">
    <source>
        <dbReference type="SAM" id="MobiDB-lite"/>
    </source>
</evidence>
<feature type="region of interest" description="Disordered" evidence="1">
    <location>
        <begin position="1"/>
        <end position="20"/>
    </location>
</feature>
<feature type="region of interest" description="Disordered" evidence="1">
    <location>
        <begin position="101"/>
        <end position="135"/>
    </location>
</feature>
<reference evidence="3" key="1">
    <citation type="journal article" date="2021" name="Int. J. Syst. Evol. Microbiol.">
        <title>Actinocatenispora comari sp. nov., an endophytic actinomycete isolated from aerial parts of Comarum salesowianum.</title>
        <authorList>
            <person name="Oyunbileg N."/>
            <person name="Iizaka Y."/>
            <person name="Hamada M."/>
            <person name="Davaapurev B.O."/>
            <person name="Fukumoto A."/>
            <person name="Tsetseg B."/>
            <person name="Kato F."/>
            <person name="Tamura T."/>
            <person name="Batkhuu J."/>
            <person name="Anzai Y."/>
        </authorList>
    </citation>
    <scope>NUCLEOTIDE SEQUENCE [LARGE SCALE GENOMIC DNA]</scope>
    <source>
        <strain evidence="3">NUM-2625</strain>
    </source>
</reference>